<organism evidence="4 5">
    <name type="scientific">Aspergillus heteromorphus CBS 117.55</name>
    <dbReference type="NCBI Taxonomy" id="1448321"/>
    <lineage>
        <taxon>Eukaryota</taxon>
        <taxon>Fungi</taxon>
        <taxon>Dikarya</taxon>
        <taxon>Ascomycota</taxon>
        <taxon>Pezizomycotina</taxon>
        <taxon>Eurotiomycetes</taxon>
        <taxon>Eurotiomycetidae</taxon>
        <taxon>Eurotiales</taxon>
        <taxon>Aspergillaceae</taxon>
        <taxon>Aspergillus</taxon>
        <taxon>Aspergillus subgen. Circumdati</taxon>
    </lineage>
</organism>
<dbReference type="STRING" id="1448321.A0A317X2R0"/>
<gene>
    <name evidence="4" type="ORF">BO70DRAFT_348814</name>
</gene>
<dbReference type="GeneID" id="37063867"/>
<proteinExistence type="predicted"/>
<comment type="caution">
    <text evidence="4">The sequence shown here is derived from an EMBL/GenBank/DDBJ whole genome shotgun (WGS) entry which is preliminary data.</text>
</comment>
<dbReference type="Pfam" id="PF02926">
    <property type="entry name" value="THUMP"/>
    <property type="match status" value="1"/>
</dbReference>
<feature type="domain" description="THUMP" evidence="3">
    <location>
        <begin position="133"/>
        <end position="238"/>
    </location>
</feature>
<dbReference type="FunFam" id="3.30.2300.10:FF:000001">
    <property type="entry name" value="THUMP domain-containing protein 1"/>
    <property type="match status" value="1"/>
</dbReference>
<evidence type="ECO:0000313" key="4">
    <source>
        <dbReference type="EMBL" id="PWY92441.1"/>
    </source>
</evidence>
<dbReference type="Proteomes" id="UP000247233">
    <property type="component" value="Unassembled WGS sequence"/>
</dbReference>
<dbReference type="InterPro" id="IPR040183">
    <property type="entry name" value="THUMPD1-like"/>
</dbReference>
<name>A0A317X2R0_9EURO</name>
<dbReference type="EMBL" id="MSFL01000001">
    <property type="protein sequence ID" value="PWY92441.1"/>
    <property type="molecule type" value="Genomic_DNA"/>
</dbReference>
<evidence type="ECO:0000259" key="3">
    <source>
        <dbReference type="PROSITE" id="PS51165"/>
    </source>
</evidence>
<dbReference type="Gene3D" id="3.30.2300.10">
    <property type="entry name" value="THUMP superfamily"/>
    <property type="match status" value="1"/>
</dbReference>
<dbReference type="SUPFAM" id="SSF143437">
    <property type="entry name" value="THUMP domain-like"/>
    <property type="match status" value="1"/>
</dbReference>
<dbReference type="GO" id="GO:0003723">
    <property type="term" value="F:RNA binding"/>
    <property type="evidence" value="ECO:0007669"/>
    <property type="project" value="UniProtKB-UniRule"/>
</dbReference>
<dbReference type="PROSITE" id="PS51165">
    <property type="entry name" value="THUMP"/>
    <property type="match status" value="1"/>
</dbReference>
<accession>A0A317X2R0</accession>
<dbReference type="RefSeq" id="XP_025404180.1">
    <property type="nucleotide sequence ID" value="XM_025541630.1"/>
</dbReference>
<dbReference type="CDD" id="cd11717">
    <property type="entry name" value="THUMP_THUMPD1_like"/>
    <property type="match status" value="1"/>
</dbReference>
<protein>
    <submittedName>
        <fullName evidence="4">THUMP domain protein</fullName>
    </submittedName>
</protein>
<evidence type="ECO:0000313" key="5">
    <source>
        <dbReference type="Proteomes" id="UP000247233"/>
    </source>
</evidence>
<feature type="region of interest" description="Disordered" evidence="2">
    <location>
        <begin position="1"/>
        <end position="32"/>
    </location>
</feature>
<dbReference type="GO" id="GO:0006400">
    <property type="term" value="P:tRNA modification"/>
    <property type="evidence" value="ECO:0007669"/>
    <property type="project" value="InterPro"/>
</dbReference>
<feature type="compositionally biased region" description="Low complexity" evidence="2">
    <location>
        <begin position="269"/>
        <end position="302"/>
    </location>
</feature>
<feature type="compositionally biased region" description="Pro residues" evidence="2">
    <location>
        <begin position="258"/>
        <end position="268"/>
    </location>
</feature>
<dbReference type="SMART" id="SM00981">
    <property type="entry name" value="THUMP"/>
    <property type="match status" value="1"/>
</dbReference>
<dbReference type="OrthoDB" id="367221at2759"/>
<dbReference type="PANTHER" id="PTHR13452:SF10">
    <property type="entry name" value="THUMP DOMAIN-CONTAINING PROTEIN 1"/>
    <property type="match status" value="1"/>
</dbReference>
<dbReference type="PANTHER" id="PTHR13452">
    <property type="entry name" value="THUMP DOMAIN CONTAINING PROTEIN 1-RELATED"/>
    <property type="match status" value="1"/>
</dbReference>
<dbReference type="AlphaFoldDB" id="A0A317X2R0"/>
<dbReference type="InterPro" id="IPR004114">
    <property type="entry name" value="THUMP_dom"/>
</dbReference>
<dbReference type="VEuPathDB" id="FungiDB:BO70DRAFT_348814"/>
<sequence length="302" mass="33220">MPSNSSVGPAKKRKGGSQWHKQQGKGNIEGGDWGVFVSCDMGKEGKCMPEAVDLFSQSVESTDGDDHDDKSNSDDDDEDIEAQIRREVEGLKPSAGKSRPFRAIRMDLPCLSFIRFDKSIDPEKLVYQLCTEAAANPDKKRSRWIQRMTPARSVRKTLSVDLEAFAREILKPHFHSGGPPKKYAIRPMVRSNKKFNRDFVIKTIAGVVGPEHPVDLKNYDLIILVVVIQNIISISVAGSDYDRLKGYNLAELYNPTPAPAPAPAPEPAVKPAAEPTTVEPTVATTEPTVEPTVEPTIEPTES</sequence>
<evidence type="ECO:0000256" key="2">
    <source>
        <dbReference type="SAM" id="MobiDB-lite"/>
    </source>
</evidence>
<keyword evidence="1" id="KW-0694">RNA-binding</keyword>
<feature type="region of interest" description="Disordered" evidence="2">
    <location>
        <begin position="50"/>
        <end position="79"/>
    </location>
</feature>
<evidence type="ECO:0000256" key="1">
    <source>
        <dbReference type="PROSITE-ProRule" id="PRU00529"/>
    </source>
</evidence>
<feature type="region of interest" description="Disordered" evidence="2">
    <location>
        <begin position="258"/>
        <end position="302"/>
    </location>
</feature>
<keyword evidence="5" id="KW-1185">Reference proteome</keyword>
<reference evidence="4 5" key="1">
    <citation type="submission" date="2016-12" db="EMBL/GenBank/DDBJ databases">
        <title>The genomes of Aspergillus section Nigri reveals drivers in fungal speciation.</title>
        <authorList>
            <consortium name="DOE Joint Genome Institute"/>
            <person name="Vesth T.C."/>
            <person name="Nybo J."/>
            <person name="Theobald S."/>
            <person name="Brandl J."/>
            <person name="Frisvad J.C."/>
            <person name="Nielsen K.F."/>
            <person name="Lyhne E.K."/>
            <person name="Kogle M.E."/>
            <person name="Kuo A."/>
            <person name="Riley R."/>
            <person name="Clum A."/>
            <person name="Nolan M."/>
            <person name="Lipzen A."/>
            <person name="Salamov A."/>
            <person name="Henrissat B."/>
            <person name="Wiebenga A."/>
            <person name="De Vries R.P."/>
            <person name="Grigoriev I.V."/>
            <person name="Mortensen U.H."/>
            <person name="Andersen M.R."/>
            <person name="Baker S.E."/>
        </authorList>
    </citation>
    <scope>NUCLEOTIDE SEQUENCE [LARGE SCALE GENOMIC DNA]</scope>
    <source>
        <strain evidence="4 5">CBS 117.55</strain>
    </source>
</reference>